<organism evidence="1">
    <name type="scientific">viral metagenome</name>
    <dbReference type="NCBI Taxonomy" id="1070528"/>
    <lineage>
        <taxon>unclassified sequences</taxon>
        <taxon>metagenomes</taxon>
        <taxon>organismal metagenomes</taxon>
    </lineage>
</organism>
<accession>A0A6C0E0I5</accession>
<name>A0A6C0E0I5_9ZZZZ</name>
<proteinExistence type="predicted"/>
<reference evidence="1" key="1">
    <citation type="journal article" date="2020" name="Nature">
        <title>Giant virus diversity and host interactions through global metagenomics.</title>
        <authorList>
            <person name="Schulz F."/>
            <person name="Roux S."/>
            <person name="Paez-Espino D."/>
            <person name="Jungbluth S."/>
            <person name="Walsh D.A."/>
            <person name="Denef V.J."/>
            <person name="McMahon K.D."/>
            <person name="Konstantinidis K.T."/>
            <person name="Eloe-Fadrosh E.A."/>
            <person name="Kyrpides N.C."/>
            <person name="Woyke T."/>
        </authorList>
    </citation>
    <scope>NUCLEOTIDE SEQUENCE</scope>
    <source>
        <strain evidence="1">GVMAG-M-3300023179-111</strain>
    </source>
</reference>
<protein>
    <recommendedName>
        <fullName evidence="2">Nucleotide-diphospho-sugar transferase domain-containing protein</fullName>
    </recommendedName>
</protein>
<sequence>MVIKNVQVIVICVNYSDFLSITYKKNIKFFERENYHIITTKEDKETIDLCKELKINYTCYNYFYKNSSYFNKSGAVYNMQKILHEKYPDDWMLLLDADIILPNNFEDIYNKNCTDKKALYSLERKDYEEEEDYKNLKNEVKYCGVNFMGFMQMYHDKTKYYPKFSIDASTCDAIFRDYFYDTLKFLDKDTYLIHLGKNHVNNRGRITKKWNNL</sequence>
<evidence type="ECO:0000313" key="1">
    <source>
        <dbReference type="EMBL" id="QHT22657.1"/>
    </source>
</evidence>
<dbReference type="AlphaFoldDB" id="A0A6C0E0I5"/>
<evidence type="ECO:0008006" key="2">
    <source>
        <dbReference type="Google" id="ProtNLM"/>
    </source>
</evidence>
<dbReference type="EMBL" id="MN739718">
    <property type="protein sequence ID" value="QHT22657.1"/>
    <property type="molecule type" value="Genomic_DNA"/>
</dbReference>